<dbReference type="AlphaFoldDB" id="A0A172ZKM0"/>
<gene>
    <name evidence="2" type="ORF">AR543_20620</name>
</gene>
<feature type="transmembrane region" description="Helical" evidence="1">
    <location>
        <begin position="6"/>
        <end position="27"/>
    </location>
</feature>
<dbReference type="Proteomes" id="UP000078148">
    <property type="component" value="Chromosome"/>
</dbReference>
<dbReference type="EMBL" id="CP013023">
    <property type="protein sequence ID" value="ANF98176.1"/>
    <property type="molecule type" value="Genomic_DNA"/>
</dbReference>
<dbReference type="RefSeq" id="WP_060536256.1">
    <property type="nucleotide sequence ID" value="NZ_CP013023.1"/>
</dbReference>
<dbReference type="STRING" id="1616788.AR543_20620"/>
<reference evidence="2 3" key="2">
    <citation type="journal article" date="2016" name="Int. J. Syst. Evol. Microbiol.">
        <title>Paenibacillus bovis sp. nov., isolated from raw yak (Bos grunniens) milk.</title>
        <authorList>
            <person name="Gao C."/>
            <person name="Han J."/>
            <person name="Liu Z."/>
            <person name="Xu X."/>
            <person name="Hang F."/>
            <person name="Wu Z."/>
        </authorList>
    </citation>
    <scope>NUCLEOTIDE SEQUENCE [LARGE SCALE GENOMIC DNA]</scope>
    <source>
        <strain evidence="2 3">BD3526</strain>
    </source>
</reference>
<organism evidence="2 3">
    <name type="scientific">Paenibacillus bovis</name>
    <dbReference type="NCBI Taxonomy" id="1616788"/>
    <lineage>
        <taxon>Bacteria</taxon>
        <taxon>Bacillati</taxon>
        <taxon>Bacillota</taxon>
        <taxon>Bacilli</taxon>
        <taxon>Bacillales</taxon>
        <taxon>Paenibacillaceae</taxon>
        <taxon>Paenibacillus</taxon>
    </lineage>
</organism>
<accession>A0A172ZKM0</accession>
<sequence>MSVGVYFTLRLIISLMLLIIGGMMVALGSKFFKQNSKAAGTGFIIFGALVISLAVRGVMLSF</sequence>
<evidence type="ECO:0000313" key="3">
    <source>
        <dbReference type="Proteomes" id="UP000078148"/>
    </source>
</evidence>
<reference evidence="3" key="1">
    <citation type="submission" date="2015-10" db="EMBL/GenBank/DDBJ databases">
        <title>Genome of Paenibacillus bovis sp. nov.</title>
        <authorList>
            <person name="Wu Z."/>
            <person name="Gao C."/>
            <person name="Liu Z."/>
            <person name="Zheng H."/>
        </authorList>
    </citation>
    <scope>NUCLEOTIDE SEQUENCE [LARGE SCALE GENOMIC DNA]</scope>
    <source>
        <strain evidence="3">BD3526</strain>
    </source>
</reference>
<keyword evidence="1" id="KW-1133">Transmembrane helix</keyword>
<feature type="transmembrane region" description="Helical" evidence="1">
    <location>
        <begin position="39"/>
        <end position="59"/>
    </location>
</feature>
<dbReference type="OrthoDB" id="2665271at2"/>
<protein>
    <submittedName>
        <fullName evidence="2">Uncharacterized protein</fullName>
    </submittedName>
</protein>
<evidence type="ECO:0000313" key="2">
    <source>
        <dbReference type="EMBL" id="ANF98176.1"/>
    </source>
</evidence>
<keyword evidence="3" id="KW-1185">Reference proteome</keyword>
<proteinExistence type="predicted"/>
<evidence type="ECO:0000256" key="1">
    <source>
        <dbReference type="SAM" id="Phobius"/>
    </source>
</evidence>
<dbReference type="KEGG" id="pbv:AR543_20620"/>
<keyword evidence="1" id="KW-0472">Membrane</keyword>
<name>A0A172ZKM0_9BACL</name>
<keyword evidence="1" id="KW-0812">Transmembrane</keyword>